<dbReference type="InterPro" id="IPR006145">
    <property type="entry name" value="PsdUridine_synth_RsuA/RluA"/>
</dbReference>
<dbReference type="Pfam" id="PF00849">
    <property type="entry name" value="PseudoU_synth_2"/>
    <property type="match status" value="1"/>
</dbReference>
<dbReference type="SUPFAM" id="SSF55120">
    <property type="entry name" value="Pseudouridine synthase"/>
    <property type="match status" value="1"/>
</dbReference>
<gene>
    <name evidence="6" type="ORF">H9968_07990</name>
</gene>
<evidence type="ECO:0000256" key="3">
    <source>
        <dbReference type="ARBA" id="ARBA00031870"/>
    </source>
</evidence>
<dbReference type="CDD" id="cd02869">
    <property type="entry name" value="PseudoU_synth_RluA_like"/>
    <property type="match status" value="1"/>
</dbReference>
<proteinExistence type="inferred from homology"/>
<reference evidence="6" key="2">
    <citation type="submission" date="2021-04" db="EMBL/GenBank/DDBJ databases">
        <authorList>
            <person name="Gilroy R."/>
        </authorList>
    </citation>
    <scope>NUCLEOTIDE SEQUENCE</scope>
    <source>
        <strain evidence="6">CHK179-28034</strain>
    </source>
</reference>
<protein>
    <recommendedName>
        <fullName evidence="3">RNA pseudouridylate synthase</fullName>
    </recommendedName>
    <alternativeName>
        <fullName evidence="4">RNA-uridine isomerase</fullName>
    </alternativeName>
</protein>
<evidence type="ECO:0000256" key="1">
    <source>
        <dbReference type="ARBA" id="ARBA00000073"/>
    </source>
</evidence>
<dbReference type="GO" id="GO:0000455">
    <property type="term" value="P:enzyme-directed rRNA pseudouridine synthesis"/>
    <property type="evidence" value="ECO:0007669"/>
    <property type="project" value="TreeGrafter"/>
</dbReference>
<evidence type="ECO:0000259" key="5">
    <source>
        <dbReference type="Pfam" id="PF00849"/>
    </source>
</evidence>
<evidence type="ECO:0000313" key="7">
    <source>
        <dbReference type="Proteomes" id="UP000824049"/>
    </source>
</evidence>
<dbReference type="Proteomes" id="UP000824049">
    <property type="component" value="Unassembled WGS sequence"/>
</dbReference>
<evidence type="ECO:0000256" key="4">
    <source>
        <dbReference type="ARBA" id="ARBA00033164"/>
    </source>
</evidence>
<dbReference type="PANTHER" id="PTHR21600">
    <property type="entry name" value="MITOCHONDRIAL RNA PSEUDOURIDINE SYNTHASE"/>
    <property type="match status" value="1"/>
</dbReference>
<name>A0A9D2J8T5_9FIRM</name>
<dbReference type="InterPro" id="IPR050188">
    <property type="entry name" value="RluA_PseudoU_synthase"/>
</dbReference>
<dbReference type="PANTHER" id="PTHR21600:SF87">
    <property type="entry name" value="RNA PSEUDOURIDYLATE SYNTHASE DOMAIN-CONTAINING PROTEIN 1"/>
    <property type="match status" value="1"/>
</dbReference>
<evidence type="ECO:0000256" key="2">
    <source>
        <dbReference type="ARBA" id="ARBA00010876"/>
    </source>
</evidence>
<comment type="catalytic activity">
    <reaction evidence="1">
        <text>a uridine in RNA = a pseudouridine in RNA</text>
        <dbReference type="Rhea" id="RHEA:48348"/>
        <dbReference type="Rhea" id="RHEA-COMP:12068"/>
        <dbReference type="Rhea" id="RHEA-COMP:12069"/>
        <dbReference type="ChEBI" id="CHEBI:65314"/>
        <dbReference type="ChEBI" id="CHEBI:65315"/>
    </reaction>
</comment>
<dbReference type="GO" id="GO:0003723">
    <property type="term" value="F:RNA binding"/>
    <property type="evidence" value="ECO:0007669"/>
    <property type="project" value="InterPro"/>
</dbReference>
<sequence length="360" mass="39355">MTNIHYLNYIVKEEEGGREILYFLREKMMLTTRKIRALKRESCGILLDGIPVTVRAKAQKGQKVQAMLNESENGSFPDTGRILPTDMDLSVLYEDEDLLFVNKPPGLVCHPSKGHRTDTLCNGICGYFKKTEQNAGIHLFGRLDKDTSGIVGIAKNKVTAERMTAQRLCGQFRKEYLALVWGCPSPKTGTIDIAMEEDRSSGYLKMRQGTGEGAKPAVTHYTVIKSDISAANLSGLDLPGLPGGRPGHQPQTHMSLCLITIETGRTHQIRFHMSAMGCPLVGDALYGGAESCDEAISEGGMLYAGYEVSGSAASQNITRAALHAYRVSFIHPFTEQEITLAAALPEDMRSVAETLKPMGK</sequence>
<dbReference type="Gene3D" id="3.30.2350.10">
    <property type="entry name" value="Pseudouridine synthase"/>
    <property type="match status" value="1"/>
</dbReference>
<feature type="domain" description="Pseudouridine synthase RsuA/RluA-like" evidence="5">
    <location>
        <begin position="97"/>
        <end position="275"/>
    </location>
</feature>
<comment type="similarity">
    <text evidence="2">Belongs to the pseudouridine synthase RluA family.</text>
</comment>
<dbReference type="AlphaFoldDB" id="A0A9D2J8T5"/>
<accession>A0A9D2J8T5</accession>
<organism evidence="6 7">
    <name type="scientific">Candidatus Anaerobutyricum stercoris</name>
    <dbReference type="NCBI Taxonomy" id="2838457"/>
    <lineage>
        <taxon>Bacteria</taxon>
        <taxon>Bacillati</taxon>
        <taxon>Bacillota</taxon>
        <taxon>Clostridia</taxon>
        <taxon>Lachnospirales</taxon>
        <taxon>Lachnospiraceae</taxon>
        <taxon>Anaerobutyricum</taxon>
    </lineage>
</organism>
<dbReference type="InterPro" id="IPR020103">
    <property type="entry name" value="PsdUridine_synth_cat_dom_sf"/>
</dbReference>
<dbReference type="GO" id="GO:0140098">
    <property type="term" value="F:catalytic activity, acting on RNA"/>
    <property type="evidence" value="ECO:0007669"/>
    <property type="project" value="UniProtKB-ARBA"/>
</dbReference>
<dbReference type="GO" id="GO:0009982">
    <property type="term" value="F:pseudouridine synthase activity"/>
    <property type="evidence" value="ECO:0007669"/>
    <property type="project" value="InterPro"/>
</dbReference>
<evidence type="ECO:0000313" key="6">
    <source>
        <dbReference type="EMBL" id="HIZ39849.1"/>
    </source>
</evidence>
<dbReference type="EMBL" id="DXBR01000071">
    <property type="protein sequence ID" value="HIZ39849.1"/>
    <property type="molecule type" value="Genomic_DNA"/>
</dbReference>
<reference evidence="6" key="1">
    <citation type="journal article" date="2021" name="PeerJ">
        <title>Extensive microbial diversity within the chicken gut microbiome revealed by metagenomics and culture.</title>
        <authorList>
            <person name="Gilroy R."/>
            <person name="Ravi A."/>
            <person name="Getino M."/>
            <person name="Pursley I."/>
            <person name="Horton D.L."/>
            <person name="Alikhan N.F."/>
            <person name="Baker D."/>
            <person name="Gharbi K."/>
            <person name="Hall N."/>
            <person name="Watson M."/>
            <person name="Adriaenssens E.M."/>
            <person name="Foster-Nyarko E."/>
            <person name="Jarju S."/>
            <person name="Secka A."/>
            <person name="Antonio M."/>
            <person name="Oren A."/>
            <person name="Chaudhuri R.R."/>
            <person name="La Ragione R."/>
            <person name="Hildebrand F."/>
            <person name="Pallen M.J."/>
        </authorList>
    </citation>
    <scope>NUCLEOTIDE SEQUENCE</scope>
    <source>
        <strain evidence="6">CHK179-28034</strain>
    </source>
</reference>
<comment type="caution">
    <text evidence="6">The sequence shown here is derived from an EMBL/GenBank/DDBJ whole genome shotgun (WGS) entry which is preliminary data.</text>
</comment>